<comment type="caution">
    <text evidence="2">The sequence shown here is derived from an EMBL/GenBank/DDBJ whole genome shotgun (WGS) entry which is preliminary data.</text>
</comment>
<reference evidence="2 3" key="1">
    <citation type="journal article" date="2021" name="Commun. Biol.">
        <title>The genome of Shorea leprosula (Dipterocarpaceae) highlights the ecological relevance of drought in aseasonal tropical rainforests.</title>
        <authorList>
            <person name="Ng K.K.S."/>
            <person name="Kobayashi M.J."/>
            <person name="Fawcett J.A."/>
            <person name="Hatakeyama M."/>
            <person name="Paape T."/>
            <person name="Ng C.H."/>
            <person name="Ang C.C."/>
            <person name="Tnah L.H."/>
            <person name="Lee C.T."/>
            <person name="Nishiyama T."/>
            <person name="Sese J."/>
            <person name="O'Brien M.J."/>
            <person name="Copetti D."/>
            <person name="Mohd Noor M.I."/>
            <person name="Ong R.C."/>
            <person name="Putra M."/>
            <person name="Sireger I.Z."/>
            <person name="Indrioko S."/>
            <person name="Kosugi Y."/>
            <person name="Izuno A."/>
            <person name="Isagi Y."/>
            <person name="Lee S.L."/>
            <person name="Shimizu K.K."/>
        </authorList>
    </citation>
    <scope>NUCLEOTIDE SEQUENCE [LARGE SCALE GENOMIC DNA]</scope>
    <source>
        <strain evidence="2">214</strain>
    </source>
</reference>
<dbReference type="Proteomes" id="UP001054252">
    <property type="component" value="Unassembled WGS sequence"/>
</dbReference>
<dbReference type="AlphaFoldDB" id="A0AAV5ICS6"/>
<proteinExistence type="predicted"/>
<keyword evidence="3" id="KW-1185">Reference proteome</keyword>
<name>A0AAV5ICS6_9ROSI</name>
<keyword evidence="1" id="KW-0378">Hydrolase</keyword>
<dbReference type="Pfam" id="PF04371">
    <property type="entry name" value="PAD_porph"/>
    <property type="match status" value="1"/>
</dbReference>
<dbReference type="PANTHER" id="PTHR31377">
    <property type="entry name" value="AGMATINE DEIMINASE-RELATED"/>
    <property type="match status" value="1"/>
</dbReference>
<dbReference type="GO" id="GO:0009446">
    <property type="term" value="P:putrescine biosynthetic process"/>
    <property type="evidence" value="ECO:0007669"/>
    <property type="project" value="InterPro"/>
</dbReference>
<dbReference type="GO" id="GO:0047632">
    <property type="term" value="F:agmatine deiminase activity"/>
    <property type="evidence" value="ECO:0007669"/>
    <property type="project" value="TreeGrafter"/>
</dbReference>
<organism evidence="2 3">
    <name type="scientific">Rubroshorea leprosula</name>
    <dbReference type="NCBI Taxonomy" id="152421"/>
    <lineage>
        <taxon>Eukaryota</taxon>
        <taxon>Viridiplantae</taxon>
        <taxon>Streptophyta</taxon>
        <taxon>Embryophyta</taxon>
        <taxon>Tracheophyta</taxon>
        <taxon>Spermatophyta</taxon>
        <taxon>Magnoliopsida</taxon>
        <taxon>eudicotyledons</taxon>
        <taxon>Gunneridae</taxon>
        <taxon>Pentapetalae</taxon>
        <taxon>rosids</taxon>
        <taxon>malvids</taxon>
        <taxon>Malvales</taxon>
        <taxon>Dipterocarpaceae</taxon>
        <taxon>Rubroshorea</taxon>
    </lineage>
</organism>
<dbReference type="Gene3D" id="3.75.10.10">
    <property type="entry name" value="L-arginine/glycine Amidinotransferase, Chain A"/>
    <property type="match status" value="1"/>
</dbReference>
<evidence type="ECO:0000313" key="3">
    <source>
        <dbReference type="Proteomes" id="UP001054252"/>
    </source>
</evidence>
<sequence>MKIHGFYMSAKWEPHSRCWMGWPERPDNWRDNAAHGQRVFAKIATATSKFELVTVCASAAQVGRNLRRRNDSSVVSNVALDGV</sequence>
<dbReference type="GO" id="GO:0004668">
    <property type="term" value="F:protein-arginine deiminase activity"/>
    <property type="evidence" value="ECO:0007669"/>
    <property type="project" value="InterPro"/>
</dbReference>
<dbReference type="SUPFAM" id="SSF55909">
    <property type="entry name" value="Pentein"/>
    <property type="match status" value="1"/>
</dbReference>
<evidence type="ECO:0000256" key="1">
    <source>
        <dbReference type="ARBA" id="ARBA00022801"/>
    </source>
</evidence>
<dbReference type="PANTHER" id="PTHR31377:SF2">
    <property type="entry name" value="AGMATINE DEIMINASE"/>
    <property type="match status" value="1"/>
</dbReference>
<dbReference type="EMBL" id="BPVZ01000008">
    <property type="protein sequence ID" value="GKU95080.1"/>
    <property type="molecule type" value="Genomic_DNA"/>
</dbReference>
<evidence type="ECO:0000313" key="2">
    <source>
        <dbReference type="EMBL" id="GKU95080.1"/>
    </source>
</evidence>
<gene>
    <name evidence="2" type="ORF">SLEP1_g8484</name>
</gene>
<accession>A0AAV5ICS6</accession>
<dbReference type="InterPro" id="IPR007466">
    <property type="entry name" value="Peptidyl-Arg-deiminase_porph"/>
</dbReference>
<protein>
    <submittedName>
        <fullName evidence="2">Uncharacterized protein</fullName>
    </submittedName>
</protein>